<evidence type="ECO:0000256" key="4">
    <source>
        <dbReference type="ARBA" id="ARBA00023014"/>
    </source>
</evidence>
<dbReference type="EMBL" id="CP013015">
    <property type="protein sequence ID" value="AMM42053.1"/>
    <property type="molecule type" value="Genomic_DNA"/>
</dbReference>
<reference evidence="6 7" key="1">
    <citation type="submission" date="2015-10" db="EMBL/GenBank/DDBJ databases">
        <title>Candidatus Desulfofervidus auxilii, a hydrogenotrophic sulfate-reducing bacterium involved in the thermophilic anaerobic oxidation of methane.</title>
        <authorList>
            <person name="Krukenberg V."/>
            <person name="Richter M."/>
            <person name="Wegener G."/>
        </authorList>
    </citation>
    <scope>NUCLEOTIDE SEQUENCE [LARGE SCALE GENOMIC DNA]</scope>
    <source>
        <strain evidence="6 7">HS1</strain>
    </source>
</reference>
<protein>
    <submittedName>
        <fullName evidence="6">(Fe-S)-binding protein</fullName>
    </submittedName>
</protein>
<dbReference type="Pfam" id="PF13237">
    <property type="entry name" value="Fer4_10"/>
    <property type="match status" value="1"/>
</dbReference>
<feature type="domain" description="4Fe-4S ferredoxin-type" evidence="5">
    <location>
        <begin position="51"/>
        <end position="83"/>
    </location>
</feature>
<organism evidence="6 7">
    <name type="scientific">Desulfofervidus auxilii</name>
    <dbReference type="NCBI Taxonomy" id="1621989"/>
    <lineage>
        <taxon>Bacteria</taxon>
        <taxon>Pseudomonadati</taxon>
        <taxon>Thermodesulfobacteriota</taxon>
        <taxon>Candidatus Desulfofervidia</taxon>
        <taxon>Candidatus Desulfofervidales</taxon>
        <taxon>Candidatus Desulfofervidaceae</taxon>
        <taxon>Candidatus Desulfofervidus</taxon>
    </lineage>
</organism>
<sequence length="86" mass="9813">MMLYRKIHLVRPLSYQVKILEDRCKGCQLCINVCPKSLLKPSTRANQKGYLVIEWEDSKVGGCMGCGACYEVCPEQAIRIYAQIEK</sequence>
<dbReference type="InterPro" id="IPR017900">
    <property type="entry name" value="4Fe4S_Fe_S_CS"/>
</dbReference>
<keyword evidence="4" id="KW-0411">Iron-sulfur</keyword>
<dbReference type="AlphaFoldDB" id="A0A7U4QMF9"/>
<dbReference type="InterPro" id="IPR017896">
    <property type="entry name" value="4Fe4S_Fe-S-bd"/>
</dbReference>
<evidence type="ECO:0000256" key="1">
    <source>
        <dbReference type="ARBA" id="ARBA00022485"/>
    </source>
</evidence>
<keyword evidence="3" id="KW-0408">Iron</keyword>
<dbReference type="Gene3D" id="3.30.70.20">
    <property type="match status" value="1"/>
</dbReference>
<keyword evidence="7" id="KW-1185">Reference proteome</keyword>
<dbReference type="PANTHER" id="PTHR24960:SF79">
    <property type="entry name" value="PHOTOSYSTEM I IRON-SULFUR CENTER"/>
    <property type="match status" value="1"/>
</dbReference>
<dbReference type="PROSITE" id="PS00198">
    <property type="entry name" value="4FE4S_FER_1"/>
    <property type="match status" value="1"/>
</dbReference>
<keyword evidence="2" id="KW-0479">Metal-binding</keyword>
<name>A0A7U4QMF9_DESA2</name>
<dbReference type="SUPFAM" id="SSF54862">
    <property type="entry name" value="4Fe-4S ferredoxins"/>
    <property type="match status" value="1"/>
</dbReference>
<feature type="domain" description="4Fe-4S ferredoxin-type" evidence="5">
    <location>
        <begin position="15"/>
        <end position="44"/>
    </location>
</feature>
<evidence type="ECO:0000256" key="3">
    <source>
        <dbReference type="ARBA" id="ARBA00023004"/>
    </source>
</evidence>
<proteinExistence type="predicted"/>
<evidence type="ECO:0000256" key="2">
    <source>
        <dbReference type="ARBA" id="ARBA00022723"/>
    </source>
</evidence>
<evidence type="ECO:0000313" key="7">
    <source>
        <dbReference type="Proteomes" id="UP000070560"/>
    </source>
</evidence>
<dbReference type="Proteomes" id="UP000070560">
    <property type="component" value="Chromosome"/>
</dbReference>
<evidence type="ECO:0000313" key="6">
    <source>
        <dbReference type="EMBL" id="AMM42053.1"/>
    </source>
</evidence>
<dbReference type="GO" id="GO:0051539">
    <property type="term" value="F:4 iron, 4 sulfur cluster binding"/>
    <property type="evidence" value="ECO:0007669"/>
    <property type="project" value="UniProtKB-KW"/>
</dbReference>
<dbReference type="InterPro" id="IPR050157">
    <property type="entry name" value="PSI_iron-sulfur_center"/>
</dbReference>
<keyword evidence="1" id="KW-0004">4Fe-4S</keyword>
<dbReference type="PROSITE" id="PS51379">
    <property type="entry name" value="4FE4S_FER_2"/>
    <property type="match status" value="2"/>
</dbReference>
<evidence type="ECO:0000259" key="5">
    <source>
        <dbReference type="PROSITE" id="PS51379"/>
    </source>
</evidence>
<dbReference type="KEGG" id="daw:HS1_002268"/>
<accession>A0A7U4QMF9</accession>
<dbReference type="PANTHER" id="PTHR24960">
    <property type="entry name" value="PHOTOSYSTEM I IRON-SULFUR CENTER-RELATED"/>
    <property type="match status" value="1"/>
</dbReference>
<gene>
    <name evidence="6" type="ORF">HS1_002268</name>
</gene>
<dbReference type="GO" id="GO:0046872">
    <property type="term" value="F:metal ion binding"/>
    <property type="evidence" value="ECO:0007669"/>
    <property type="project" value="UniProtKB-KW"/>
</dbReference>